<evidence type="ECO:0000313" key="6">
    <source>
        <dbReference type="Proteomes" id="UP000286716"/>
    </source>
</evidence>
<dbReference type="InterPro" id="IPR002938">
    <property type="entry name" value="FAD-bd"/>
</dbReference>
<gene>
    <name evidence="5" type="ORF">DMA12_14925</name>
</gene>
<dbReference type="Pfam" id="PF21274">
    <property type="entry name" value="Rng_hyd_C"/>
    <property type="match status" value="1"/>
</dbReference>
<evidence type="ECO:0000256" key="2">
    <source>
        <dbReference type="ARBA" id="ARBA00022630"/>
    </source>
</evidence>
<dbReference type="Proteomes" id="UP000286716">
    <property type="component" value="Unassembled WGS sequence"/>
</dbReference>
<dbReference type="EMBL" id="QHHU01000018">
    <property type="protein sequence ID" value="RSM44837.1"/>
    <property type="molecule type" value="Genomic_DNA"/>
</dbReference>
<dbReference type="Gene3D" id="3.40.30.120">
    <property type="match status" value="1"/>
</dbReference>
<dbReference type="Gene3D" id="3.30.70.2450">
    <property type="match status" value="1"/>
</dbReference>
<dbReference type="GO" id="GO:0016709">
    <property type="term" value="F:oxidoreductase activity, acting on paired donors, with incorporation or reduction of molecular oxygen, NAD(P)H as one donor, and incorporation of one atom of oxygen"/>
    <property type="evidence" value="ECO:0007669"/>
    <property type="project" value="UniProtKB-ARBA"/>
</dbReference>
<keyword evidence="3" id="KW-0274">FAD</keyword>
<keyword evidence="6" id="KW-1185">Reference proteome</keyword>
<dbReference type="OrthoDB" id="4141215at2"/>
<dbReference type="InterPro" id="IPR050641">
    <property type="entry name" value="RIFMO-like"/>
</dbReference>
<sequence>MDDDVVVAGAGPVGLLLAAELSLAGVSVTVLERLTEQNQALKAGGINGRSNQLLARRGLGARIAAEAAKYGDGFAAFTRERTAPGANSRPRARLGGHFAGLLLNTESALEVPPATALPQQALERLLGAWVAELGVPVLTGHEVTGLSQNTDEVTVRVRTSEGTKAIRCAYLVGCDGGRSTVRKLAGFPFPGTDPLTTGYQAALTLDPAVPLPTGWHATDRGLYAYGPKPGRILAVEFTGPPADRDAPVTQAELQEALRRISDTDVIVTEVESAARFTDNTRQAATYQRGRVLLAGDAAHVHPPFGGQGLNIGLQDAANLGWKLAATVRGWAPSGLLDSYTTERHAVAGQVLENTRAQIALMRPDPHSRAMRALFAQLLEADVTLTDLLGARLQGLDVRYDAGPRTHPLTGRYLPDLPGLADAMRLPRPVLAELSDSAGLGAVVEGWSDRVDLRRLPAVPGVTALLLRPDGYVAWAADGAPDVASLHEALTTWFGEPR</sequence>
<evidence type="ECO:0000256" key="3">
    <source>
        <dbReference type="ARBA" id="ARBA00022827"/>
    </source>
</evidence>
<keyword evidence="2" id="KW-0285">Flavoprotein</keyword>
<dbReference type="GO" id="GO:0071949">
    <property type="term" value="F:FAD binding"/>
    <property type="evidence" value="ECO:0007669"/>
    <property type="project" value="InterPro"/>
</dbReference>
<evidence type="ECO:0000256" key="1">
    <source>
        <dbReference type="ARBA" id="ARBA00001974"/>
    </source>
</evidence>
<feature type="domain" description="FAD-binding" evidence="4">
    <location>
        <begin position="4"/>
        <end position="354"/>
    </location>
</feature>
<comment type="cofactor">
    <cofactor evidence="1">
        <name>FAD</name>
        <dbReference type="ChEBI" id="CHEBI:57692"/>
    </cofactor>
</comment>
<dbReference type="PANTHER" id="PTHR43004:SF19">
    <property type="entry name" value="BINDING MONOOXYGENASE, PUTATIVE (JCVI)-RELATED"/>
    <property type="match status" value="1"/>
</dbReference>
<dbReference type="PRINTS" id="PR00420">
    <property type="entry name" value="RNGMNOXGNASE"/>
</dbReference>
<name>A0A428WP40_AMYBA</name>
<dbReference type="PANTHER" id="PTHR43004">
    <property type="entry name" value="TRK SYSTEM POTASSIUM UPTAKE PROTEIN"/>
    <property type="match status" value="1"/>
</dbReference>
<protein>
    <submittedName>
        <fullName evidence="5">FAD-dependent oxidoreductase</fullName>
    </submittedName>
</protein>
<organism evidence="5 6">
    <name type="scientific">Amycolatopsis balhimycina DSM 5908</name>
    <dbReference type="NCBI Taxonomy" id="1081091"/>
    <lineage>
        <taxon>Bacteria</taxon>
        <taxon>Bacillati</taxon>
        <taxon>Actinomycetota</taxon>
        <taxon>Actinomycetes</taxon>
        <taxon>Pseudonocardiales</taxon>
        <taxon>Pseudonocardiaceae</taxon>
        <taxon>Amycolatopsis</taxon>
    </lineage>
</organism>
<comment type="caution">
    <text evidence="5">The sequence shown here is derived from an EMBL/GenBank/DDBJ whole genome shotgun (WGS) entry which is preliminary data.</text>
</comment>
<dbReference type="Pfam" id="PF01494">
    <property type="entry name" value="FAD_binding_3"/>
    <property type="match status" value="1"/>
</dbReference>
<dbReference type="SUPFAM" id="SSF51905">
    <property type="entry name" value="FAD/NAD(P)-binding domain"/>
    <property type="match status" value="1"/>
</dbReference>
<accession>A0A428WP40</accession>
<dbReference type="InterPro" id="IPR036188">
    <property type="entry name" value="FAD/NAD-bd_sf"/>
</dbReference>
<evidence type="ECO:0000313" key="5">
    <source>
        <dbReference type="EMBL" id="RSM44837.1"/>
    </source>
</evidence>
<reference evidence="5 6" key="1">
    <citation type="submission" date="2018-05" db="EMBL/GenBank/DDBJ databases">
        <title>Evolution of GPA BGCs.</title>
        <authorList>
            <person name="Waglechner N."/>
            <person name="Wright G.D."/>
        </authorList>
    </citation>
    <scope>NUCLEOTIDE SEQUENCE [LARGE SCALE GENOMIC DNA]</scope>
    <source>
        <strain evidence="5 6">DSM 5908</strain>
    </source>
</reference>
<dbReference type="AlphaFoldDB" id="A0A428WP40"/>
<evidence type="ECO:0000259" key="4">
    <source>
        <dbReference type="Pfam" id="PF01494"/>
    </source>
</evidence>
<dbReference type="Gene3D" id="3.50.50.60">
    <property type="entry name" value="FAD/NAD(P)-binding domain"/>
    <property type="match status" value="1"/>
</dbReference>
<proteinExistence type="predicted"/>
<dbReference type="RefSeq" id="WP_026468285.1">
    <property type="nucleotide sequence ID" value="NZ_QHHU01000018.1"/>
</dbReference>